<dbReference type="InterPro" id="IPR051941">
    <property type="entry name" value="BG_Antigen-Binding_Lectin"/>
</dbReference>
<dbReference type="PANTHER" id="PTHR45713:SF6">
    <property type="entry name" value="F5_8 TYPE C DOMAIN-CONTAINING PROTEIN"/>
    <property type="match status" value="1"/>
</dbReference>
<dbReference type="InterPro" id="IPR029058">
    <property type="entry name" value="AB_hydrolase_fold"/>
</dbReference>
<dbReference type="Gene3D" id="2.60.120.260">
    <property type="entry name" value="Galactose-binding domain-like"/>
    <property type="match status" value="1"/>
</dbReference>
<accession>A0AAJ5TIL0</accession>
<comment type="caution">
    <text evidence="1">The sequence shown here is derived from an EMBL/GenBank/DDBJ whole genome shotgun (WGS) entry which is preliminary data.</text>
</comment>
<dbReference type="PANTHER" id="PTHR45713">
    <property type="entry name" value="FTP DOMAIN-CONTAINING PROTEIN"/>
    <property type="match status" value="1"/>
</dbReference>
<sequence length="291" mass="33046">MKLVLENKREESKVEITEPAQADDIRKVVGELAKDISITKLYMTGHFLGCYLAQIAAVEAYQKYPDFYNHVLRRVTTFSAPKVITSRTVWNAKNGFWDVGLESRKLAVSGKIKHYVVDNDNVVTPLIHNDRDIVTFTGNSRFKHRSRGYFESPMNDIPNFNIGKQATFDKHGYRDPKLDKVRFFKKQALPQSSSQPSAEPMENIALGKQVTQSSTAFGGDARRAVDGKVDGNYGHNSVTHTNFQSKPWWQVDLAKEETIRQINIYNRTDTAQDRLANFDVILLDSSGKEIE</sequence>
<evidence type="ECO:0000313" key="2">
    <source>
        <dbReference type="Proteomes" id="UP000310822"/>
    </source>
</evidence>
<name>A0AAJ5TIL0_STREE</name>
<dbReference type="Pfam" id="PF22633">
    <property type="entry name" value="F5_F8_type_C_2"/>
    <property type="match status" value="1"/>
</dbReference>
<dbReference type="SUPFAM" id="SSF53474">
    <property type="entry name" value="alpha/beta-Hydrolases"/>
    <property type="match status" value="1"/>
</dbReference>
<gene>
    <name evidence="1" type="primary">flaR</name>
    <name evidence="1" type="ORF">SAMEA2783718_00282</name>
</gene>
<proteinExistence type="predicted"/>
<protein>
    <submittedName>
        <fullName evidence="1">Topology modulation protein</fullName>
    </submittedName>
</protein>
<dbReference type="Gene3D" id="3.40.50.1820">
    <property type="entry name" value="alpha/beta hydrolase"/>
    <property type="match status" value="1"/>
</dbReference>
<reference evidence="1 2" key="1">
    <citation type="submission" date="2019-04" db="EMBL/GenBank/DDBJ databases">
        <authorList>
            <consortium name="Pathogen Informatics"/>
        </authorList>
    </citation>
    <scope>NUCLEOTIDE SEQUENCE [LARGE SCALE GENOMIC DNA]</scope>
    <source>
        <strain evidence="1 2">GPSC54</strain>
    </source>
</reference>
<dbReference type="Proteomes" id="UP000310822">
    <property type="component" value="Unassembled WGS sequence"/>
</dbReference>
<dbReference type="InterPro" id="IPR008979">
    <property type="entry name" value="Galactose-bd-like_sf"/>
</dbReference>
<evidence type="ECO:0000313" key="1">
    <source>
        <dbReference type="EMBL" id="VNB36396.1"/>
    </source>
</evidence>
<organism evidence="1 2">
    <name type="scientific">Streptococcus pneumoniae</name>
    <dbReference type="NCBI Taxonomy" id="1313"/>
    <lineage>
        <taxon>Bacteria</taxon>
        <taxon>Bacillati</taxon>
        <taxon>Bacillota</taxon>
        <taxon>Bacilli</taxon>
        <taxon>Lactobacillales</taxon>
        <taxon>Streptococcaceae</taxon>
        <taxon>Streptococcus</taxon>
    </lineage>
</organism>
<dbReference type="SUPFAM" id="SSF49785">
    <property type="entry name" value="Galactose-binding domain-like"/>
    <property type="match status" value="1"/>
</dbReference>
<dbReference type="AlphaFoldDB" id="A0AAJ5TIL0"/>
<dbReference type="EMBL" id="CAASIK010000002">
    <property type="protein sequence ID" value="VNB36396.1"/>
    <property type="molecule type" value="Genomic_DNA"/>
</dbReference>